<dbReference type="RefSeq" id="XP_001893151.1">
    <property type="nucleotide sequence ID" value="XM_001893116.2"/>
</dbReference>
<evidence type="ECO:0000259" key="2">
    <source>
        <dbReference type="PROSITE" id="PS51029"/>
    </source>
</evidence>
<reference evidence="6" key="4">
    <citation type="submission" date="2019-12" db="UniProtKB">
        <authorList>
            <consortium name="WormBaseParasite"/>
        </authorList>
    </citation>
    <scope>IDENTIFICATION</scope>
</reference>
<dbReference type="OrthoDB" id="5779735at2759"/>
<feature type="region of interest" description="Disordered" evidence="1">
    <location>
        <begin position="292"/>
        <end position="322"/>
    </location>
</feature>
<organism evidence="3">
    <name type="scientific">Brugia malayi</name>
    <name type="common">Filarial nematode worm</name>
    <dbReference type="NCBI Taxonomy" id="6279"/>
    <lineage>
        <taxon>Eukaryota</taxon>
        <taxon>Metazoa</taxon>
        <taxon>Ecdysozoa</taxon>
        <taxon>Nematoda</taxon>
        <taxon>Chromadorea</taxon>
        <taxon>Rhabditida</taxon>
        <taxon>Spirurina</taxon>
        <taxon>Spiruromorpha</taxon>
        <taxon>Filarioidea</taxon>
        <taxon>Onchocercidae</taxon>
        <taxon>Brugia</taxon>
    </lineage>
</organism>
<evidence type="ECO:0000313" key="3">
    <source>
        <dbReference type="EMBL" id="CRZ21926.1"/>
    </source>
</evidence>
<name>A0A0H5S0A2_BRUMA</name>
<gene>
    <name evidence="3 6 7" type="ORF">Bm7937</name>
    <name evidence="4" type="ORF">BM_BM7937</name>
    <name evidence="3" type="ORF">BM_Bm7937</name>
</gene>
<evidence type="ECO:0000313" key="6">
    <source>
        <dbReference type="WBParaSite" id="Bm7937.1"/>
    </source>
</evidence>
<feature type="region of interest" description="Disordered" evidence="1">
    <location>
        <begin position="1"/>
        <end position="24"/>
    </location>
</feature>
<dbReference type="KEGG" id="bmy:BM_BM7937"/>
<feature type="domain" description="MADF" evidence="2">
    <location>
        <begin position="124"/>
        <end position="220"/>
    </location>
</feature>
<protein>
    <submittedName>
        <fullName evidence="3">Bm7937</fullName>
    </submittedName>
    <submittedName>
        <fullName evidence="6">MADF domain-containing protein</fullName>
    </submittedName>
</protein>
<dbReference type="InterPro" id="IPR006578">
    <property type="entry name" value="MADF-dom"/>
</dbReference>
<dbReference type="InterPro" id="IPR039353">
    <property type="entry name" value="TF_Adf1"/>
</dbReference>
<dbReference type="Pfam" id="PF10545">
    <property type="entry name" value="MADF_DNA_bdg"/>
    <property type="match status" value="1"/>
</dbReference>
<dbReference type="PANTHER" id="PTHR12243">
    <property type="entry name" value="MADF DOMAIN TRANSCRIPTION FACTOR"/>
    <property type="match status" value="1"/>
</dbReference>
<evidence type="ECO:0000313" key="4">
    <source>
        <dbReference type="EMBL" id="VIO90852.1"/>
    </source>
</evidence>
<reference evidence="3" key="2">
    <citation type="submission" date="2012-12" db="EMBL/GenBank/DDBJ databases">
        <authorList>
            <person name="Gao Y.W."/>
            <person name="Fan S.T."/>
            <person name="Sun H.T."/>
            <person name="Wang Z."/>
            <person name="Gao X.L."/>
            <person name="Li Y.G."/>
            <person name="Wang T.C."/>
            <person name="Zhang K."/>
            <person name="Xu W.W."/>
            <person name="Yu Z.J."/>
            <person name="Xia X.Z."/>
        </authorList>
    </citation>
    <scope>NUCLEOTIDE SEQUENCE</scope>
    <source>
        <strain evidence="3">FR3</strain>
    </source>
</reference>
<accession>A0A4E9F4H5</accession>
<dbReference type="EMBL" id="LN855136">
    <property type="protein sequence ID" value="CRZ21926.1"/>
    <property type="molecule type" value="Genomic_DNA"/>
</dbReference>
<dbReference type="PROSITE" id="PS51029">
    <property type="entry name" value="MADF"/>
    <property type="match status" value="1"/>
</dbReference>
<sequence>MSDISDRQIIGPKEIKQEEEMEEKSKMERRLTLKRAIDEIAGQINCDEQLKRCKIKIEDGNEEDLSEICVNNILLTMEPSTSHSVTVNCEDGTILTDFGEKGPTSTKSTNLRHVLVFKGPEMECFIDLVRRNEILWDGSFEEYHTRTNKKKQAWESIAAEMSNDLKQVDEETCRKIWLQLRRSYANEKRQQKQNPGARTTRNCKYRRYFVAMKFLDGIMEEEFARDSFFISEPEGGKSCSNSPAPEPGVSRKDIVDNIRKSGDVRKEISMENDVNTSKVIDTIALLAHQLQSQGNEPPVEMSQPMQSLQSSQPSKLPKTRDSSIVNAAVPTEEQFYQQLQSCFFMLTPEKQTILQRDIMKFAFRRTNQLMDDTGF</sequence>
<dbReference type="STRING" id="6279.A0A0H5S0A2"/>
<dbReference type="SMART" id="SM00595">
    <property type="entry name" value="MADF"/>
    <property type="match status" value="1"/>
</dbReference>
<dbReference type="PANTHER" id="PTHR12243:SF67">
    <property type="entry name" value="COREPRESSOR OF PANGOLIN, ISOFORM A-RELATED"/>
    <property type="match status" value="1"/>
</dbReference>
<dbReference type="AlphaFoldDB" id="A0A0H5S0A2"/>
<dbReference type="CTD" id="6096606"/>
<keyword evidence="5" id="KW-1185">Reference proteome</keyword>
<dbReference type="Proteomes" id="UP000006672">
    <property type="component" value="Unassembled WGS sequence"/>
</dbReference>
<feature type="compositionally biased region" description="Low complexity" evidence="1">
    <location>
        <begin position="301"/>
        <end position="316"/>
    </location>
</feature>
<evidence type="ECO:0000313" key="7">
    <source>
        <dbReference type="WormBase" id="Bm7937"/>
    </source>
</evidence>
<dbReference type="WBParaSite" id="Bm7937.1">
    <property type="protein sequence ID" value="Bm7937.1"/>
    <property type="gene ID" value="WBGene00228198"/>
</dbReference>
<reference evidence="4" key="3">
    <citation type="submission" date="2019-04" db="EMBL/GenBank/DDBJ databases">
        <authorList>
            <person name="Howe K."/>
            <person name="Paulini M."/>
            <person name="Williams G."/>
        </authorList>
    </citation>
    <scope>NUCLEOTIDE SEQUENCE [LARGE SCALE GENOMIC DNA]</scope>
    <source>
        <strain evidence="4">FR3</strain>
    </source>
</reference>
<evidence type="ECO:0000313" key="5">
    <source>
        <dbReference type="Proteomes" id="UP000006672"/>
    </source>
</evidence>
<dbReference type="WormBase" id="Bm7937">
    <property type="protein sequence ID" value="BM33653"/>
    <property type="gene ID" value="WBGene00228198"/>
</dbReference>
<proteinExistence type="predicted"/>
<reference evidence="3 5" key="1">
    <citation type="journal article" date="2007" name="Science">
        <title>Draft genome of the filarial nematode parasite Brugia malayi.</title>
        <authorList>
            <person name="Ghedin E."/>
            <person name="Wang S."/>
            <person name="Spiro D."/>
            <person name="Caler E."/>
            <person name="Zhao Q."/>
            <person name="Crabtree J."/>
            <person name="Allen J.E."/>
            <person name="Delcher A.L."/>
            <person name="Guiliano D.B."/>
            <person name="Miranda-Saavedra D."/>
            <person name="Angiuoli S.V."/>
            <person name="Creasy T."/>
            <person name="Amedeo P."/>
            <person name="Haas B."/>
            <person name="El-Sayed N.M."/>
            <person name="Wortman J.R."/>
            <person name="Feldblyum T."/>
            <person name="Tallon L."/>
            <person name="Schatz M."/>
            <person name="Shumway M."/>
            <person name="Koo H."/>
            <person name="Salzberg S.L."/>
            <person name="Schobel S."/>
            <person name="Pertea M."/>
            <person name="Pop M."/>
            <person name="White O."/>
            <person name="Barton G.J."/>
            <person name="Carlow C.K."/>
            <person name="Crawford M.J."/>
            <person name="Daub J."/>
            <person name="Dimmic M.W."/>
            <person name="Estes C.F."/>
            <person name="Foster J.M."/>
            <person name="Ganatra M."/>
            <person name="Gregory W.F."/>
            <person name="Johnson N.M."/>
            <person name="Jin J."/>
            <person name="Komuniecki R."/>
            <person name="Korf I."/>
            <person name="Kumar S."/>
            <person name="Laney S."/>
            <person name="Li B.W."/>
            <person name="Li W."/>
            <person name="Lindblom T.H."/>
            <person name="Lustigman S."/>
            <person name="Ma D."/>
            <person name="Maina C.V."/>
            <person name="Martin D.M."/>
            <person name="McCarter J.P."/>
            <person name="McReynolds L."/>
            <person name="Mitreva M."/>
            <person name="Nutman T.B."/>
            <person name="Parkinson J."/>
            <person name="Peregrin-Alvarez J.M."/>
            <person name="Poole C."/>
            <person name="Ren Q."/>
            <person name="Saunders L."/>
            <person name="Sluder A.E."/>
            <person name="Smith K."/>
            <person name="Stanke M."/>
            <person name="Unnasch T.R."/>
            <person name="Ware J."/>
            <person name="Wei A.D."/>
            <person name="Weil G."/>
            <person name="Williams D.J."/>
            <person name="Zhang Y."/>
            <person name="Williams S.A."/>
            <person name="Fraser-Liggett C."/>
            <person name="Slatko B."/>
            <person name="Blaxter M.L."/>
            <person name="Scott A.L."/>
        </authorList>
    </citation>
    <scope>NUCLEOTIDE SEQUENCE</scope>
    <source>
        <strain evidence="3 5">FR3</strain>
    </source>
</reference>
<evidence type="ECO:0000256" key="1">
    <source>
        <dbReference type="SAM" id="MobiDB-lite"/>
    </source>
</evidence>
<feature type="region of interest" description="Disordered" evidence="1">
    <location>
        <begin position="233"/>
        <end position="252"/>
    </location>
</feature>
<feature type="compositionally biased region" description="Basic and acidic residues" evidence="1">
    <location>
        <begin position="13"/>
        <end position="24"/>
    </location>
</feature>
<dbReference type="EMBL" id="CAAKNF010000192">
    <property type="protein sequence ID" value="VIO90852.1"/>
    <property type="molecule type" value="Genomic_DNA"/>
</dbReference>
<accession>A0A0H5S0A2</accession>
<dbReference type="GeneID" id="6096606"/>